<proteinExistence type="predicted"/>
<accession>A0ABN1KA57</accession>
<organism evidence="2 3">
    <name type="scientific">Ideonella azotifigens</name>
    <dbReference type="NCBI Taxonomy" id="513160"/>
    <lineage>
        <taxon>Bacteria</taxon>
        <taxon>Pseudomonadati</taxon>
        <taxon>Pseudomonadota</taxon>
        <taxon>Betaproteobacteria</taxon>
        <taxon>Burkholderiales</taxon>
        <taxon>Sphaerotilaceae</taxon>
        <taxon>Ideonella</taxon>
    </lineage>
</organism>
<sequence length="270" mass="28195">MFAKLFPEPSAMRRLLTCLTTALLAACALPAAHAQGKLLDDEALSETWGQALITLDNTSYLGLDFTRLTLDADIRLSANFNNLRLGEYSWAARNGTGADIDIGTLHFGRSDATAAQTTVSITHPYFEFVTNGATKEVVGMRLGFGGISGDIGLTMNAVSGSLLIDAGSAGSIDSRNDTLGGKRWDGTTCISTATCTVALSQIGGVTAGNADGASRDFFLSVLKQSVNFPTVNTAVGAPDTALAGLWLNWRDRLTAINTTGTVPVNTGKGP</sequence>
<gene>
    <name evidence="2" type="ORF">GCM10009107_41430</name>
</gene>
<comment type="caution">
    <text evidence="2">The sequence shown here is derived from an EMBL/GenBank/DDBJ whole genome shotgun (WGS) entry which is preliminary data.</text>
</comment>
<keyword evidence="3" id="KW-1185">Reference proteome</keyword>
<name>A0ABN1KA57_9BURK</name>
<protein>
    <recommendedName>
        <fullName evidence="4">Porin</fullName>
    </recommendedName>
</protein>
<evidence type="ECO:0008006" key="4">
    <source>
        <dbReference type="Google" id="ProtNLM"/>
    </source>
</evidence>
<dbReference type="EMBL" id="BAAAEW010000026">
    <property type="protein sequence ID" value="GAA0759702.1"/>
    <property type="molecule type" value="Genomic_DNA"/>
</dbReference>
<keyword evidence="1" id="KW-0732">Signal</keyword>
<reference evidence="2 3" key="1">
    <citation type="journal article" date="2019" name="Int. J. Syst. Evol. Microbiol.">
        <title>The Global Catalogue of Microorganisms (GCM) 10K type strain sequencing project: providing services to taxonomists for standard genome sequencing and annotation.</title>
        <authorList>
            <consortium name="The Broad Institute Genomics Platform"/>
            <consortium name="The Broad Institute Genome Sequencing Center for Infectious Disease"/>
            <person name="Wu L."/>
            <person name="Ma J."/>
        </authorList>
    </citation>
    <scope>NUCLEOTIDE SEQUENCE [LARGE SCALE GENOMIC DNA]</scope>
    <source>
        <strain evidence="2 3">JCM 15503</strain>
    </source>
</reference>
<evidence type="ECO:0000256" key="1">
    <source>
        <dbReference type="SAM" id="SignalP"/>
    </source>
</evidence>
<feature type="chain" id="PRO_5046175980" description="Porin" evidence="1">
    <location>
        <begin position="35"/>
        <end position="270"/>
    </location>
</feature>
<feature type="signal peptide" evidence="1">
    <location>
        <begin position="1"/>
        <end position="34"/>
    </location>
</feature>
<evidence type="ECO:0000313" key="2">
    <source>
        <dbReference type="EMBL" id="GAA0759702.1"/>
    </source>
</evidence>
<dbReference type="Proteomes" id="UP001500279">
    <property type="component" value="Unassembled WGS sequence"/>
</dbReference>
<dbReference type="PROSITE" id="PS51257">
    <property type="entry name" value="PROKAR_LIPOPROTEIN"/>
    <property type="match status" value="1"/>
</dbReference>
<evidence type="ECO:0000313" key="3">
    <source>
        <dbReference type="Proteomes" id="UP001500279"/>
    </source>
</evidence>